<feature type="chain" id="PRO_5043121879" evidence="1">
    <location>
        <begin position="22"/>
        <end position="184"/>
    </location>
</feature>
<keyword evidence="1" id="KW-0732">Signal</keyword>
<dbReference type="EMBL" id="UZAD01002178">
    <property type="protein sequence ID" value="VDN85633.1"/>
    <property type="molecule type" value="Genomic_DNA"/>
</dbReference>
<dbReference type="Proteomes" id="UP000278627">
    <property type="component" value="Unassembled WGS sequence"/>
</dbReference>
<evidence type="ECO:0000256" key="1">
    <source>
        <dbReference type="SAM" id="SignalP"/>
    </source>
</evidence>
<dbReference type="WBParaSite" id="BPAG_0000448301-mRNA-1">
    <property type="protein sequence ID" value="BPAG_0000448301-mRNA-1"/>
    <property type="gene ID" value="BPAG_0000448301"/>
</dbReference>
<name>A0A0N4T8E6_BRUPA</name>
<gene>
    <name evidence="2" type="ORF">BPAG_LOCUS4447</name>
</gene>
<keyword evidence="3" id="KW-1185">Reference proteome</keyword>
<sequence length="184" mass="20984">MLFSCSIILLFVLHFTGLISGSLPNSSIQMNDDETRIRNFPFSLHRSASINGTIRRGHLNVHYATLEKSNVLDLLRIHVRLHDVNRFINTSKLLLRVTSPIDAISFALPTGSGYSEYVVMLPGLDVHTAKPFIDNRSIYLVILVVANSNDILTYSISVKIYDRSQYNVMYIFNFFKNLTFFSTF</sequence>
<proteinExistence type="predicted"/>
<accession>A0A0N4T8E6</accession>
<dbReference type="STRING" id="6280.A0A0N4T8E6"/>
<evidence type="ECO:0000313" key="2">
    <source>
        <dbReference type="EMBL" id="VDN85633.1"/>
    </source>
</evidence>
<organism evidence="4">
    <name type="scientific">Brugia pahangi</name>
    <name type="common">Filarial nematode worm</name>
    <dbReference type="NCBI Taxonomy" id="6280"/>
    <lineage>
        <taxon>Eukaryota</taxon>
        <taxon>Metazoa</taxon>
        <taxon>Ecdysozoa</taxon>
        <taxon>Nematoda</taxon>
        <taxon>Chromadorea</taxon>
        <taxon>Rhabditida</taxon>
        <taxon>Spirurina</taxon>
        <taxon>Spiruromorpha</taxon>
        <taxon>Filarioidea</taxon>
        <taxon>Onchocercidae</taxon>
        <taxon>Brugia</taxon>
    </lineage>
</organism>
<reference evidence="2 3" key="2">
    <citation type="submission" date="2018-11" db="EMBL/GenBank/DDBJ databases">
        <authorList>
            <consortium name="Pathogen Informatics"/>
        </authorList>
    </citation>
    <scope>NUCLEOTIDE SEQUENCE [LARGE SCALE GENOMIC DNA]</scope>
</reference>
<reference evidence="4" key="1">
    <citation type="submission" date="2017-02" db="UniProtKB">
        <authorList>
            <consortium name="WormBaseParasite"/>
        </authorList>
    </citation>
    <scope>IDENTIFICATION</scope>
</reference>
<protein>
    <submittedName>
        <fullName evidence="4">Cadherin domain-containing protein</fullName>
    </submittedName>
</protein>
<evidence type="ECO:0000313" key="3">
    <source>
        <dbReference type="Proteomes" id="UP000278627"/>
    </source>
</evidence>
<dbReference type="AlphaFoldDB" id="A0A0N4T8E6"/>
<feature type="signal peptide" evidence="1">
    <location>
        <begin position="1"/>
        <end position="21"/>
    </location>
</feature>
<evidence type="ECO:0000313" key="4">
    <source>
        <dbReference type="WBParaSite" id="BPAG_0000448301-mRNA-1"/>
    </source>
</evidence>